<organism evidence="3 4">
    <name type="scientific">Cytobacillus depressus</name>
    <dbReference type="NCBI Taxonomy" id="1602942"/>
    <lineage>
        <taxon>Bacteria</taxon>
        <taxon>Bacillati</taxon>
        <taxon>Bacillota</taxon>
        <taxon>Bacilli</taxon>
        <taxon>Bacillales</taxon>
        <taxon>Bacillaceae</taxon>
        <taxon>Cytobacillus</taxon>
    </lineage>
</organism>
<keyword evidence="3" id="KW-0966">Cell projection</keyword>
<name>A0A6L3V6B8_9BACI</name>
<comment type="caution">
    <text evidence="3">The sequence shown here is derived from an EMBL/GenBank/DDBJ whole genome shotgun (WGS) entry which is preliminary data.</text>
</comment>
<evidence type="ECO:0000313" key="3">
    <source>
        <dbReference type="EMBL" id="KAB2336784.1"/>
    </source>
</evidence>
<dbReference type="InterPro" id="IPR007809">
    <property type="entry name" value="FlgN-like"/>
</dbReference>
<keyword evidence="3" id="KW-0282">Flagellum</keyword>
<dbReference type="Pfam" id="PF05130">
    <property type="entry name" value="FlgN"/>
    <property type="match status" value="1"/>
</dbReference>
<dbReference type="Gene3D" id="1.20.58.300">
    <property type="entry name" value="FlgN-like"/>
    <property type="match status" value="1"/>
</dbReference>
<dbReference type="Proteomes" id="UP000481030">
    <property type="component" value="Unassembled WGS sequence"/>
</dbReference>
<dbReference type="GO" id="GO:0044780">
    <property type="term" value="P:bacterial-type flagellum assembly"/>
    <property type="evidence" value="ECO:0007669"/>
    <property type="project" value="InterPro"/>
</dbReference>
<keyword evidence="1" id="KW-1005">Bacterial flagellum biogenesis</keyword>
<evidence type="ECO:0000256" key="2">
    <source>
        <dbReference type="SAM" id="MobiDB-lite"/>
    </source>
</evidence>
<accession>A0A6L3V6B8</accession>
<reference evidence="3 4" key="1">
    <citation type="journal article" date="2016" name="Antonie Van Leeuwenhoek">
        <title>Bacillus depressus sp. nov., isolated from soil of a sunflower field.</title>
        <authorList>
            <person name="Wei X."/>
            <person name="Xin D."/>
            <person name="Xin Y."/>
            <person name="Zhang H."/>
            <person name="Wang T."/>
            <person name="Zhang J."/>
        </authorList>
    </citation>
    <scope>NUCLEOTIDE SEQUENCE [LARGE SCALE GENOMIC DNA]</scope>
    <source>
        <strain evidence="3 4">BZ1</strain>
    </source>
</reference>
<feature type="region of interest" description="Disordered" evidence="2">
    <location>
        <begin position="136"/>
        <end position="161"/>
    </location>
</feature>
<gene>
    <name evidence="3" type="ORF">F7731_10560</name>
</gene>
<proteinExistence type="predicted"/>
<sequence length="161" mass="18237">MSAEVLTASIEKLLKLHNSLYELTVQKTDIIKTGDMEALDQLLKEEQKHIAVIGQVEKERQKAVKEIVPNIEQPVFSDCMDVIDSTEKEKLKEMGKKLALLVTNLKEQNFLNQQLIHQSLQFVNFSLGLLRPKPSNINYGPPTKNQKPSEQYSSGIFNSEA</sequence>
<dbReference type="InterPro" id="IPR036679">
    <property type="entry name" value="FlgN-like_sf"/>
</dbReference>
<keyword evidence="4" id="KW-1185">Reference proteome</keyword>
<protein>
    <submittedName>
        <fullName evidence="3">Flagellar protein FlgN</fullName>
    </submittedName>
</protein>
<evidence type="ECO:0000256" key="1">
    <source>
        <dbReference type="ARBA" id="ARBA00022795"/>
    </source>
</evidence>
<dbReference type="SUPFAM" id="SSF140566">
    <property type="entry name" value="FlgN-like"/>
    <property type="match status" value="1"/>
</dbReference>
<keyword evidence="3" id="KW-0969">Cilium</keyword>
<evidence type="ECO:0000313" key="4">
    <source>
        <dbReference type="Proteomes" id="UP000481030"/>
    </source>
</evidence>
<dbReference type="RefSeq" id="WP_151534740.1">
    <property type="nucleotide sequence ID" value="NZ_WBOS01000003.1"/>
</dbReference>
<dbReference type="AlphaFoldDB" id="A0A6L3V6B8"/>
<dbReference type="EMBL" id="WBOS01000003">
    <property type="protein sequence ID" value="KAB2336784.1"/>
    <property type="molecule type" value="Genomic_DNA"/>
</dbReference>
<dbReference type="OrthoDB" id="2381500at2"/>